<keyword evidence="7" id="KW-0653">Protein transport</keyword>
<comment type="caution">
    <text evidence="9">The sequence shown here is derived from an EMBL/GenBank/DDBJ whole genome shotgun (WGS) entry which is preliminary data.</text>
</comment>
<accession>A0A846QM16</accession>
<dbReference type="EMBL" id="JAATJA010000001">
    <property type="protein sequence ID" value="NJB66475.1"/>
    <property type="molecule type" value="Genomic_DNA"/>
</dbReference>
<reference evidence="9 10" key="1">
    <citation type="submission" date="2020-03" db="EMBL/GenBank/DDBJ databases">
        <title>Genomic Encyclopedia of Type Strains, Phase IV (KMG-IV): sequencing the most valuable type-strain genomes for metagenomic binning, comparative biology and taxonomic classification.</title>
        <authorList>
            <person name="Goeker M."/>
        </authorList>
    </citation>
    <scope>NUCLEOTIDE SEQUENCE [LARGE SCALE GENOMIC DNA]</scope>
    <source>
        <strain evidence="9 10">DSM 24233</strain>
    </source>
</reference>
<evidence type="ECO:0000256" key="6">
    <source>
        <dbReference type="ARBA" id="ARBA00023136"/>
    </source>
</evidence>
<evidence type="ECO:0000256" key="8">
    <source>
        <dbReference type="SAM" id="Phobius"/>
    </source>
</evidence>
<feature type="transmembrane region" description="Helical" evidence="8">
    <location>
        <begin position="20"/>
        <end position="38"/>
    </location>
</feature>
<name>A0A846QM16_9BACT</name>
<evidence type="ECO:0000256" key="5">
    <source>
        <dbReference type="ARBA" id="ARBA00022989"/>
    </source>
</evidence>
<protein>
    <submittedName>
        <fullName evidence="9">Biopolymer transport protein ExbD</fullName>
    </submittedName>
</protein>
<evidence type="ECO:0000256" key="3">
    <source>
        <dbReference type="ARBA" id="ARBA00022475"/>
    </source>
</evidence>
<gene>
    <name evidence="9" type="ORF">GGQ74_000115</name>
</gene>
<dbReference type="AlphaFoldDB" id="A0A846QM16"/>
<dbReference type="GO" id="GO:0022857">
    <property type="term" value="F:transmembrane transporter activity"/>
    <property type="evidence" value="ECO:0007669"/>
    <property type="project" value="InterPro"/>
</dbReference>
<sequence>MVELTRRLPQQARPDLTPLLDVVFILLIFFVVSAVFTARGMNVDLPEAESSRPVSGRSLEIDLAADGGIRCAGESTTLRELGYTLRTMAEDRTNPRPARILLRAAPDAHTGLFVSVMDLVRLNGFENLVIATREPAGVGDRAQ</sequence>
<keyword evidence="5 8" id="KW-1133">Transmembrane helix</keyword>
<keyword evidence="3" id="KW-1003">Cell membrane</keyword>
<evidence type="ECO:0000256" key="4">
    <source>
        <dbReference type="ARBA" id="ARBA00022692"/>
    </source>
</evidence>
<keyword evidence="7" id="KW-0813">Transport</keyword>
<dbReference type="InterPro" id="IPR003400">
    <property type="entry name" value="ExbD"/>
</dbReference>
<dbReference type="PANTHER" id="PTHR30558:SF3">
    <property type="entry name" value="BIOPOLYMER TRANSPORT PROTEIN EXBD-RELATED"/>
    <property type="match status" value="1"/>
</dbReference>
<dbReference type="GO" id="GO:0015031">
    <property type="term" value="P:protein transport"/>
    <property type="evidence" value="ECO:0007669"/>
    <property type="project" value="UniProtKB-KW"/>
</dbReference>
<keyword evidence="10" id="KW-1185">Reference proteome</keyword>
<comment type="subcellular location">
    <subcellularLocation>
        <location evidence="1">Cell membrane</location>
        <topology evidence="1">Single-pass membrane protein</topology>
    </subcellularLocation>
    <subcellularLocation>
        <location evidence="7">Cell membrane</location>
        <topology evidence="7">Single-pass type II membrane protein</topology>
    </subcellularLocation>
</comment>
<evidence type="ECO:0000256" key="1">
    <source>
        <dbReference type="ARBA" id="ARBA00004162"/>
    </source>
</evidence>
<dbReference type="Proteomes" id="UP000580856">
    <property type="component" value="Unassembled WGS sequence"/>
</dbReference>
<comment type="similarity">
    <text evidence="2 7">Belongs to the ExbD/TolR family.</text>
</comment>
<dbReference type="Gene3D" id="3.30.420.270">
    <property type="match status" value="1"/>
</dbReference>
<proteinExistence type="inferred from homology"/>
<evidence type="ECO:0000313" key="10">
    <source>
        <dbReference type="Proteomes" id="UP000580856"/>
    </source>
</evidence>
<evidence type="ECO:0000256" key="2">
    <source>
        <dbReference type="ARBA" id="ARBA00005811"/>
    </source>
</evidence>
<dbReference type="PANTHER" id="PTHR30558">
    <property type="entry name" value="EXBD MEMBRANE COMPONENT OF PMF-DRIVEN MACROMOLECULE IMPORT SYSTEM"/>
    <property type="match status" value="1"/>
</dbReference>
<organism evidence="9 10">
    <name type="scientific">Desulfobaculum xiamenense</name>
    <dbReference type="NCBI Taxonomy" id="995050"/>
    <lineage>
        <taxon>Bacteria</taxon>
        <taxon>Pseudomonadati</taxon>
        <taxon>Thermodesulfobacteriota</taxon>
        <taxon>Desulfovibrionia</taxon>
        <taxon>Desulfovibrionales</taxon>
        <taxon>Desulfovibrionaceae</taxon>
        <taxon>Desulfobaculum</taxon>
    </lineage>
</organism>
<dbReference type="RefSeq" id="WP_167939610.1">
    <property type="nucleotide sequence ID" value="NZ_JAATJA010000001.1"/>
</dbReference>
<keyword evidence="4 7" id="KW-0812">Transmembrane</keyword>
<keyword evidence="6 8" id="KW-0472">Membrane</keyword>
<dbReference type="GO" id="GO:0005886">
    <property type="term" value="C:plasma membrane"/>
    <property type="evidence" value="ECO:0007669"/>
    <property type="project" value="UniProtKB-SubCell"/>
</dbReference>
<evidence type="ECO:0000256" key="7">
    <source>
        <dbReference type="RuleBase" id="RU003879"/>
    </source>
</evidence>
<dbReference type="Pfam" id="PF02472">
    <property type="entry name" value="ExbD"/>
    <property type="match status" value="1"/>
</dbReference>
<evidence type="ECO:0000313" key="9">
    <source>
        <dbReference type="EMBL" id="NJB66475.1"/>
    </source>
</evidence>